<comment type="caution">
    <text evidence="1">The sequence shown here is derived from an EMBL/GenBank/DDBJ whole genome shotgun (WGS) entry which is preliminary data.</text>
</comment>
<name>A0A4S4MSW9_9APHY</name>
<dbReference type="OrthoDB" id="2423701at2759"/>
<proteinExistence type="predicted"/>
<keyword evidence="2" id="KW-1185">Reference proteome</keyword>
<organism evidence="1 2">
    <name type="scientific">Antrodiella citrinella</name>
    <dbReference type="NCBI Taxonomy" id="2447956"/>
    <lineage>
        <taxon>Eukaryota</taxon>
        <taxon>Fungi</taxon>
        <taxon>Dikarya</taxon>
        <taxon>Basidiomycota</taxon>
        <taxon>Agaricomycotina</taxon>
        <taxon>Agaricomycetes</taxon>
        <taxon>Polyporales</taxon>
        <taxon>Steccherinaceae</taxon>
        <taxon>Antrodiella</taxon>
    </lineage>
</organism>
<reference evidence="1 2" key="1">
    <citation type="submission" date="2019-02" db="EMBL/GenBank/DDBJ databases">
        <title>Genome sequencing of the rare red list fungi Antrodiella citrinella (Flaviporus citrinellus).</title>
        <authorList>
            <person name="Buettner E."/>
            <person name="Kellner H."/>
        </authorList>
    </citation>
    <scope>NUCLEOTIDE SEQUENCE [LARGE SCALE GENOMIC DNA]</scope>
    <source>
        <strain evidence="1 2">DSM 108506</strain>
    </source>
</reference>
<evidence type="ECO:0000313" key="1">
    <source>
        <dbReference type="EMBL" id="THH29292.1"/>
    </source>
</evidence>
<sequence length="360" mass="40560">MWLSNIPDYTHGLLNTAVYLAPSLDDETDATVAANCLVNTGSWRNGDEFCYNYTLLLTADVPRFLGCRIMEIDPWGLILLRRLPTPRPLHELASFEEFNYWLAKMLFCTLIPGTPSHVPIERVNYPNNLKAFVDLLIHLHRVGFPAHWLSGILTAIVSDNLYSGATPYLGSLPIPSSERTKQVPRRKVNLRPWQAELENILAVSHEALAFPVTFPVGFALSPEEISFYSVEAPRHLFKYTTAANFYSPFISVMGLLFFKPGAQSADQLAANVQDILEGKMGANGTVQILTMVDTFDIQNGKIQWAMSREKVRMMRAEGWVMTPPRFDTCGSVVYQPFLTRSWVDDSWEAQFERALHAAAI</sequence>
<dbReference type="EMBL" id="SGPM01000130">
    <property type="protein sequence ID" value="THH29292.1"/>
    <property type="molecule type" value="Genomic_DNA"/>
</dbReference>
<dbReference type="Proteomes" id="UP000308730">
    <property type="component" value="Unassembled WGS sequence"/>
</dbReference>
<dbReference type="AlphaFoldDB" id="A0A4S4MSW9"/>
<accession>A0A4S4MSW9</accession>
<evidence type="ECO:0000313" key="2">
    <source>
        <dbReference type="Proteomes" id="UP000308730"/>
    </source>
</evidence>
<protein>
    <submittedName>
        <fullName evidence="1">Uncharacterized protein</fullName>
    </submittedName>
</protein>
<gene>
    <name evidence="1" type="ORF">EUX98_g4875</name>
</gene>